<evidence type="ECO:0000256" key="1">
    <source>
        <dbReference type="SAM" id="MobiDB-lite"/>
    </source>
</evidence>
<name>A0A1E3BEP8_ASPCR</name>
<feature type="compositionally biased region" description="Polar residues" evidence="1">
    <location>
        <begin position="34"/>
        <end position="43"/>
    </location>
</feature>
<feature type="compositionally biased region" description="Basic and acidic residues" evidence="1">
    <location>
        <begin position="392"/>
        <end position="413"/>
    </location>
</feature>
<evidence type="ECO:0000313" key="2">
    <source>
        <dbReference type="EMBL" id="ODM19432.1"/>
    </source>
</evidence>
<feature type="region of interest" description="Disordered" evidence="1">
    <location>
        <begin position="342"/>
        <end position="449"/>
    </location>
</feature>
<evidence type="ECO:0000313" key="3">
    <source>
        <dbReference type="Proteomes" id="UP000094569"/>
    </source>
</evidence>
<dbReference type="OrthoDB" id="4485125at2759"/>
<feature type="region of interest" description="Disordered" evidence="1">
    <location>
        <begin position="162"/>
        <end position="221"/>
    </location>
</feature>
<protein>
    <submittedName>
        <fullName evidence="2">Uncharacterized protein</fullName>
    </submittedName>
</protein>
<feature type="compositionally biased region" description="Pro residues" evidence="1">
    <location>
        <begin position="505"/>
        <end position="516"/>
    </location>
</feature>
<sequence length="692" mass="78407">MAQRRYSNPVRYYSVPPTAIATEPNTLMTTVATSNHSPTLPTITSPRPSPPKQPQRTFILNHPPLGETERRCPHNDLTPIEGMSEMFHCDECWHKPELGWLWTCTQDVVGEDGLIDPKKCALLEQKAYMSVMSGTHDEDNVKIMIKQRLALLSREEFRSPQNVEQGYGAVGQSQDQRPKDEASMPERQKHVRQKSQRVRFAEENSYRSPSPPVYRNEEEDKSVEVYHNTVPEQQSNASDEDNHAEYVAWLNMITNMRNETNFGQLRPGVNTSQSPANVGRHGWAQSIQDVHAQQQQTSDNNAQLQTNGSQLQAIDRSYITRLRREMHSLDYHEAIADMHKTSRVSPQQLRARHQPEVSRSKSFRSHFQRSHQGSHSRDDGNQIAAPVPVRPASHDYSRPYQSPDHHTGRHEQLGSHYRGVQNPPEMFRGRALSRSNSHPARQQPGHNIRRVPFVLNIRDPEENQNSTVQVAGRAIGYIPKERLSPEYHSPPPAAPEQPSYRTTKPLPPSPPPPPPPRRPRFLFPCGYKICSTCRGVRINEMLRATRYNPEEESARPSAVSESTQQFDIQEQPIFFRPDFEDLNSDLMAKDGILIRDAQYFLARDNDPEIRGLISSHIVKLGEPSPAPADENLASRMECLTVESLSGGSDDSTDESVDAVGQITSSYLDACEDHCSGSTVRFGQTMNEIEPLW</sequence>
<feature type="compositionally biased region" description="Basic residues" evidence="1">
    <location>
        <begin position="361"/>
        <end position="374"/>
    </location>
</feature>
<comment type="caution">
    <text evidence="2">The sequence shown here is derived from an EMBL/GenBank/DDBJ whole genome shotgun (WGS) entry which is preliminary data.</text>
</comment>
<reference evidence="2 3" key="1">
    <citation type="journal article" date="2016" name="BMC Genomics">
        <title>Comparative genomic and transcriptomic analyses of the Fuzhuan brick tea-fermentation fungus Aspergillus cristatus.</title>
        <authorList>
            <person name="Ge Y."/>
            <person name="Wang Y."/>
            <person name="Liu Y."/>
            <person name="Tan Y."/>
            <person name="Ren X."/>
            <person name="Zhang X."/>
            <person name="Hyde K.D."/>
            <person name="Liu Y."/>
            <person name="Liu Z."/>
        </authorList>
    </citation>
    <scope>NUCLEOTIDE SEQUENCE [LARGE SCALE GENOMIC DNA]</scope>
    <source>
        <strain evidence="2 3">GZAAS20.1005</strain>
    </source>
</reference>
<dbReference type="EMBL" id="JXNT01000004">
    <property type="protein sequence ID" value="ODM19432.1"/>
    <property type="molecule type" value="Genomic_DNA"/>
</dbReference>
<feature type="compositionally biased region" description="Basic and acidic residues" evidence="1">
    <location>
        <begin position="176"/>
        <end position="188"/>
    </location>
</feature>
<dbReference type="VEuPathDB" id="FungiDB:SI65_04416"/>
<dbReference type="Proteomes" id="UP000094569">
    <property type="component" value="Unassembled WGS sequence"/>
</dbReference>
<feature type="region of interest" description="Disordered" evidence="1">
    <location>
        <begin position="34"/>
        <end position="56"/>
    </location>
</feature>
<keyword evidence="3" id="KW-1185">Reference proteome</keyword>
<accession>A0A1E3BEP8</accession>
<organism evidence="2 3">
    <name type="scientific">Aspergillus cristatus</name>
    <name type="common">Chinese Fuzhuan brick tea-fermentation fungus</name>
    <name type="synonym">Eurotium cristatum</name>
    <dbReference type="NCBI Taxonomy" id="573508"/>
    <lineage>
        <taxon>Eukaryota</taxon>
        <taxon>Fungi</taxon>
        <taxon>Dikarya</taxon>
        <taxon>Ascomycota</taxon>
        <taxon>Pezizomycotina</taxon>
        <taxon>Eurotiomycetes</taxon>
        <taxon>Eurotiomycetidae</taxon>
        <taxon>Eurotiales</taxon>
        <taxon>Aspergillaceae</taxon>
        <taxon>Aspergillus</taxon>
        <taxon>Aspergillus subgen. Aspergillus</taxon>
    </lineage>
</organism>
<gene>
    <name evidence="2" type="ORF">SI65_04416</name>
</gene>
<dbReference type="AlphaFoldDB" id="A0A1E3BEP8"/>
<proteinExistence type="predicted"/>
<feature type="region of interest" description="Disordered" evidence="1">
    <location>
        <begin position="482"/>
        <end position="519"/>
    </location>
</feature>